<dbReference type="RefSeq" id="WP_150548331.1">
    <property type="nucleotide sequence ID" value="NZ_LR215729.2"/>
</dbReference>
<dbReference type="EMBL" id="LR215729">
    <property type="protein sequence ID" value="VEV97394.1"/>
    <property type="molecule type" value="Genomic_DNA"/>
</dbReference>
<dbReference type="InterPro" id="IPR021253">
    <property type="entry name" value="ZrgA-like"/>
</dbReference>
<feature type="compositionally biased region" description="Basic and acidic residues" evidence="1">
    <location>
        <begin position="111"/>
        <end position="140"/>
    </location>
</feature>
<organism evidence="3">
    <name type="scientific">Pseudomonas marincola</name>
    <dbReference type="NCBI Taxonomy" id="437900"/>
    <lineage>
        <taxon>Bacteria</taxon>
        <taxon>Pseudomonadati</taxon>
        <taxon>Pseudomonadota</taxon>
        <taxon>Gammaproteobacteria</taxon>
        <taxon>Pseudomonadales</taxon>
        <taxon>Pseudomonadaceae</taxon>
        <taxon>Pseudomonas</taxon>
    </lineage>
</organism>
<protein>
    <submittedName>
        <fullName evidence="3">Zinc-binding protein</fullName>
    </submittedName>
</protein>
<evidence type="ECO:0000313" key="3">
    <source>
        <dbReference type="EMBL" id="VEV97394.1"/>
    </source>
</evidence>
<dbReference type="Pfam" id="PF10986">
    <property type="entry name" value="ZrgA"/>
    <property type="match status" value="1"/>
</dbReference>
<name>A0A653E3S7_9PSED</name>
<dbReference type="AlphaFoldDB" id="A0A653E3S7"/>
<feature type="signal peptide" evidence="2">
    <location>
        <begin position="1"/>
        <end position="19"/>
    </location>
</feature>
<sequence>MRRLLLAAPFVLLPLLATAQEHDHTDHDSLPAHEHGSAQLNAALDEHTLELELNSPAMNLLGFEHAANSAEDKAVVAEVARALADPVTLFGLQNGNCSVIEQDIDGPMFGGHEEHAEHAHSADDSDHKHEHEHEHEHSDIHAQYSFDCKQPEALGQLDLGGLFKRFSGMHKIQLQMIGPAGQKGAQLDPANATANF</sequence>
<gene>
    <name evidence="3" type="ORF">PMYSY11_2349</name>
</gene>
<evidence type="ECO:0000256" key="2">
    <source>
        <dbReference type="SAM" id="SignalP"/>
    </source>
</evidence>
<feature type="chain" id="PRO_5024794516" evidence="2">
    <location>
        <begin position="20"/>
        <end position="196"/>
    </location>
</feature>
<accession>A0A653E3S7</accession>
<feature type="region of interest" description="Disordered" evidence="1">
    <location>
        <begin position="109"/>
        <end position="140"/>
    </location>
</feature>
<evidence type="ECO:0000256" key="1">
    <source>
        <dbReference type="SAM" id="MobiDB-lite"/>
    </source>
</evidence>
<keyword evidence="2" id="KW-0732">Signal</keyword>
<reference evidence="3" key="1">
    <citation type="submission" date="2019-02" db="EMBL/GenBank/DDBJ databases">
        <authorList>
            <consortium name="Genoscope - CEA"/>
            <person name="William W."/>
        </authorList>
    </citation>
    <scope>NUCLEOTIDE SEQUENCE [LARGE SCALE GENOMIC DNA]</scope>
    <source>
        <strain evidence="3">YSy11</strain>
    </source>
</reference>
<proteinExistence type="predicted"/>